<dbReference type="GO" id="GO:0016757">
    <property type="term" value="F:glycosyltransferase activity"/>
    <property type="evidence" value="ECO:0007669"/>
    <property type="project" value="TreeGrafter"/>
</dbReference>
<dbReference type="RefSeq" id="WP_205262085.1">
    <property type="nucleotide sequence ID" value="NZ_JAERWK010000023.1"/>
</dbReference>
<proteinExistence type="predicted"/>
<dbReference type="Proteomes" id="UP000663792">
    <property type="component" value="Unassembled WGS sequence"/>
</dbReference>
<dbReference type="InterPro" id="IPR050194">
    <property type="entry name" value="Glycosyltransferase_grp1"/>
</dbReference>
<dbReference type="AlphaFoldDB" id="A0A938YAU5"/>
<evidence type="ECO:0000313" key="2">
    <source>
        <dbReference type="Proteomes" id="UP000663792"/>
    </source>
</evidence>
<dbReference type="PANTHER" id="PTHR45947:SF3">
    <property type="entry name" value="SULFOQUINOVOSYL TRANSFERASE SQD2"/>
    <property type="match status" value="1"/>
</dbReference>
<dbReference type="PANTHER" id="PTHR45947">
    <property type="entry name" value="SULFOQUINOVOSYL TRANSFERASE SQD2"/>
    <property type="match status" value="1"/>
</dbReference>
<protein>
    <submittedName>
        <fullName evidence="1">Glycosyltransferase</fullName>
    </submittedName>
</protein>
<keyword evidence="2" id="KW-1185">Reference proteome</keyword>
<sequence length="367" mass="39502">MTNLLIVQPRLTTYRLPFFEGLIAELAKDDIACRVASPPAGGVAAARGDSDHNPPWHTFTQGGTLRIRGRTISYLGSGPAQRSADAVIVAMLGSSYDTYRAILTGKFRGIPVGLWGHIKSYTSESHPLDALVERWQLMNASRVFAYTPGGAAEAIRLGVRPHAVTTVMNSVDTATLCTAASAVDPAVVDAFVERHSLDRCRTAAYFGGLDQAKRIDFLAESLAELAQLDPRFKLIVGGRGASIELLRPAIDRGQVIHMGYVGSSEKALVSKVASTLAMPGRIGLIAVEALALGLPVITTKWKYHSAEIEYLQEGVSMFSSDDDPRSYAHKLLASTERFAERPAPARAHPTMDQMIGNFAAGVRAMLV</sequence>
<dbReference type="EMBL" id="JAERWK010000023">
    <property type="protein sequence ID" value="MBM9469126.1"/>
    <property type="molecule type" value="Genomic_DNA"/>
</dbReference>
<evidence type="ECO:0000313" key="1">
    <source>
        <dbReference type="EMBL" id="MBM9469126.1"/>
    </source>
</evidence>
<comment type="caution">
    <text evidence="1">The sequence shown here is derived from an EMBL/GenBank/DDBJ whole genome shotgun (WGS) entry which is preliminary data.</text>
</comment>
<accession>A0A938YAU5</accession>
<dbReference type="SUPFAM" id="SSF53756">
    <property type="entry name" value="UDP-Glycosyltransferase/glycogen phosphorylase"/>
    <property type="match status" value="1"/>
</dbReference>
<name>A0A938YAU5_9ACTN</name>
<gene>
    <name evidence="1" type="ORF">JL106_17705</name>
</gene>
<reference evidence="1" key="1">
    <citation type="submission" date="2021-01" db="EMBL/GenBank/DDBJ databases">
        <title>YIM 132084 draft genome.</title>
        <authorList>
            <person name="An D."/>
        </authorList>
    </citation>
    <scope>NUCLEOTIDE SEQUENCE</scope>
    <source>
        <strain evidence="1">YIM 132084</strain>
    </source>
</reference>
<organism evidence="1 2">
    <name type="scientific">Nakamurella leprariae</name>
    <dbReference type="NCBI Taxonomy" id="2803911"/>
    <lineage>
        <taxon>Bacteria</taxon>
        <taxon>Bacillati</taxon>
        <taxon>Actinomycetota</taxon>
        <taxon>Actinomycetes</taxon>
        <taxon>Nakamurellales</taxon>
        <taxon>Nakamurellaceae</taxon>
        <taxon>Nakamurella</taxon>
    </lineage>
</organism>
<dbReference type="Gene3D" id="3.40.50.2000">
    <property type="entry name" value="Glycogen Phosphorylase B"/>
    <property type="match status" value="2"/>
</dbReference>
<dbReference type="Pfam" id="PF13692">
    <property type="entry name" value="Glyco_trans_1_4"/>
    <property type="match status" value="1"/>
</dbReference>